<feature type="transmembrane region" description="Helical" evidence="1">
    <location>
        <begin position="27"/>
        <end position="56"/>
    </location>
</feature>
<evidence type="ECO:0000256" key="1">
    <source>
        <dbReference type="SAM" id="Phobius"/>
    </source>
</evidence>
<name>A0AAV4J2V6_9GAST</name>
<evidence type="ECO:0000313" key="3">
    <source>
        <dbReference type="Proteomes" id="UP000762676"/>
    </source>
</evidence>
<reference evidence="2 3" key="1">
    <citation type="journal article" date="2021" name="Elife">
        <title>Chloroplast acquisition without the gene transfer in kleptoplastic sea slugs, Plakobranchus ocellatus.</title>
        <authorList>
            <person name="Maeda T."/>
            <person name="Takahashi S."/>
            <person name="Yoshida T."/>
            <person name="Shimamura S."/>
            <person name="Takaki Y."/>
            <person name="Nagai Y."/>
            <person name="Toyoda A."/>
            <person name="Suzuki Y."/>
            <person name="Arimoto A."/>
            <person name="Ishii H."/>
            <person name="Satoh N."/>
            <person name="Nishiyama T."/>
            <person name="Hasebe M."/>
            <person name="Maruyama T."/>
            <person name="Minagawa J."/>
            <person name="Obokata J."/>
            <person name="Shigenobu S."/>
        </authorList>
    </citation>
    <scope>NUCLEOTIDE SEQUENCE [LARGE SCALE GENOMIC DNA]</scope>
</reference>
<gene>
    <name evidence="2" type="ORF">ElyMa_006802400</name>
</gene>
<protein>
    <submittedName>
        <fullName evidence="2">Uncharacterized protein</fullName>
    </submittedName>
</protein>
<evidence type="ECO:0000313" key="2">
    <source>
        <dbReference type="EMBL" id="GFS16666.1"/>
    </source>
</evidence>
<dbReference type="EMBL" id="BMAT01013620">
    <property type="protein sequence ID" value="GFS16666.1"/>
    <property type="molecule type" value="Genomic_DNA"/>
</dbReference>
<keyword evidence="1" id="KW-1133">Transmembrane helix</keyword>
<comment type="caution">
    <text evidence="2">The sequence shown here is derived from an EMBL/GenBank/DDBJ whole genome shotgun (WGS) entry which is preliminary data.</text>
</comment>
<sequence length="57" mass="5717">MDTFTSADAGTYRASIATLKSTKAREVLVKVILAVVVVGVAVVVAAAVVVVSAAVVE</sequence>
<accession>A0AAV4J2V6</accession>
<organism evidence="2 3">
    <name type="scientific">Elysia marginata</name>
    <dbReference type="NCBI Taxonomy" id="1093978"/>
    <lineage>
        <taxon>Eukaryota</taxon>
        <taxon>Metazoa</taxon>
        <taxon>Spiralia</taxon>
        <taxon>Lophotrochozoa</taxon>
        <taxon>Mollusca</taxon>
        <taxon>Gastropoda</taxon>
        <taxon>Heterobranchia</taxon>
        <taxon>Euthyneura</taxon>
        <taxon>Panpulmonata</taxon>
        <taxon>Sacoglossa</taxon>
        <taxon>Placobranchoidea</taxon>
        <taxon>Plakobranchidae</taxon>
        <taxon>Elysia</taxon>
    </lineage>
</organism>
<keyword evidence="3" id="KW-1185">Reference proteome</keyword>
<dbReference type="AlphaFoldDB" id="A0AAV4J2V6"/>
<keyword evidence="1" id="KW-0812">Transmembrane</keyword>
<dbReference type="Proteomes" id="UP000762676">
    <property type="component" value="Unassembled WGS sequence"/>
</dbReference>
<proteinExistence type="predicted"/>
<keyword evidence="1" id="KW-0472">Membrane</keyword>